<feature type="transmembrane region" description="Helical" evidence="1">
    <location>
        <begin position="15"/>
        <end position="35"/>
    </location>
</feature>
<gene>
    <name evidence="2" type="ORF">RhiirA4_476479</name>
</gene>
<dbReference type="VEuPathDB" id="FungiDB:FUN_009237"/>
<evidence type="ECO:0000256" key="1">
    <source>
        <dbReference type="SAM" id="Phobius"/>
    </source>
</evidence>
<keyword evidence="3" id="KW-1185">Reference proteome</keyword>
<feature type="transmembrane region" description="Helical" evidence="1">
    <location>
        <begin position="181"/>
        <end position="200"/>
    </location>
</feature>
<evidence type="ECO:0000313" key="3">
    <source>
        <dbReference type="Proteomes" id="UP000234323"/>
    </source>
</evidence>
<evidence type="ECO:0000313" key="2">
    <source>
        <dbReference type="EMBL" id="PKY56291.1"/>
    </source>
</evidence>
<name>A0A2I1HBM2_9GLOM</name>
<reference evidence="2 3" key="1">
    <citation type="submission" date="2015-10" db="EMBL/GenBank/DDBJ databases">
        <title>Genome analyses suggest a sexual origin of heterokaryosis in a supposedly ancient asexual fungus.</title>
        <authorList>
            <person name="Ropars J."/>
            <person name="Sedzielewska K."/>
            <person name="Noel J."/>
            <person name="Charron P."/>
            <person name="Farinelli L."/>
            <person name="Marton T."/>
            <person name="Kruger M."/>
            <person name="Pelin A."/>
            <person name="Brachmann A."/>
            <person name="Corradi N."/>
        </authorList>
    </citation>
    <scope>NUCLEOTIDE SEQUENCE [LARGE SCALE GENOMIC DNA]</scope>
    <source>
        <strain evidence="2 3">A4</strain>
    </source>
</reference>
<comment type="caution">
    <text evidence="2">The sequence shown here is derived from an EMBL/GenBank/DDBJ whole genome shotgun (WGS) entry which is preliminary data.</text>
</comment>
<feature type="transmembrane region" description="Helical" evidence="1">
    <location>
        <begin position="47"/>
        <end position="71"/>
    </location>
</feature>
<dbReference type="Proteomes" id="UP000234323">
    <property type="component" value="Unassembled WGS sequence"/>
</dbReference>
<accession>A0A2I1HBM2</accession>
<keyword evidence="1" id="KW-0812">Transmembrane</keyword>
<protein>
    <submittedName>
        <fullName evidence="2">Uncharacterized protein</fullName>
    </submittedName>
</protein>
<dbReference type="VEuPathDB" id="FungiDB:RhiirFUN_008043"/>
<keyword evidence="1" id="KW-0472">Membrane</keyword>
<keyword evidence="1" id="KW-1133">Transmembrane helix</keyword>
<dbReference type="EMBL" id="LLXI01002130">
    <property type="protein sequence ID" value="PKY56291.1"/>
    <property type="molecule type" value="Genomic_DNA"/>
</dbReference>
<proteinExistence type="predicted"/>
<organism evidence="2 3">
    <name type="scientific">Rhizophagus irregularis</name>
    <dbReference type="NCBI Taxonomy" id="588596"/>
    <lineage>
        <taxon>Eukaryota</taxon>
        <taxon>Fungi</taxon>
        <taxon>Fungi incertae sedis</taxon>
        <taxon>Mucoromycota</taxon>
        <taxon>Glomeromycotina</taxon>
        <taxon>Glomeromycetes</taxon>
        <taxon>Glomerales</taxon>
        <taxon>Glomeraceae</taxon>
        <taxon>Rhizophagus</taxon>
    </lineage>
</organism>
<dbReference type="AlphaFoldDB" id="A0A2I1HBM2"/>
<sequence>MNDFRKFKNNFLPNLSLIETLFCVIILANSIVALIETIDVWIRKDNFIEIALVDSLDCFFYSVLVITSGTITATFRTLNHILINFIVNVTFILKTYYLVMSREILVAMFSEFTYISLLVRKYGYNVENPLEILKYLPWPNILSCIIALIMIKGVREESNLSKEISVNPNNARRIIQMKIDIVLSIISIFLITITMINSIICHNKFGKGLKDYLLKDELEPFKESYYYKDDLDDYYERT</sequence>
<feature type="transmembrane region" description="Helical" evidence="1">
    <location>
        <begin position="77"/>
        <end position="97"/>
    </location>
</feature>